<evidence type="ECO:0000256" key="10">
    <source>
        <dbReference type="ARBA" id="ARBA00023212"/>
    </source>
</evidence>
<dbReference type="PRINTS" id="PR00380">
    <property type="entry name" value="KINESINHEAVY"/>
</dbReference>
<dbReference type="CDD" id="cd01367">
    <property type="entry name" value="KISc_KIF2_like"/>
    <property type="match status" value="1"/>
</dbReference>
<dbReference type="InterPro" id="IPR027417">
    <property type="entry name" value="P-loop_NTPase"/>
</dbReference>
<dbReference type="InterPro" id="IPR036961">
    <property type="entry name" value="Kinesin_motor_dom_sf"/>
</dbReference>
<dbReference type="FunCoup" id="E4WXJ5">
    <property type="interactions" value="620"/>
</dbReference>
<dbReference type="SUPFAM" id="SSF52540">
    <property type="entry name" value="P-loop containing nucleoside triphosphate hydrolases"/>
    <property type="match status" value="1"/>
</dbReference>
<dbReference type="InterPro" id="IPR054473">
    <property type="entry name" value="KIF2A-like_N"/>
</dbReference>
<feature type="binding site" evidence="13">
    <location>
        <begin position="297"/>
        <end position="304"/>
    </location>
    <ligand>
        <name>ATP</name>
        <dbReference type="ChEBI" id="CHEBI:30616"/>
    </ligand>
</feature>
<dbReference type="InParanoid" id="E4WXJ5"/>
<keyword evidence="4 14" id="KW-0493">Microtubule</keyword>
<keyword evidence="3" id="KW-0132">Cell division</keyword>
<keyword evidence="7 13" id="KW-0067">ATP-binding</keyword>
<keyword evidence="2" id="KW-0963">Cytoplasm</keyword>
<dbReference type="PANTHER" id="PTHR47971:SF8">
    <property type="entry name" value="KINESIN-LIKE PROTEIN"/>
    <property type="match status" value="1"/>
</dbReference>
<evidence type="ECO:0000256" key="11">
    <source>
        <dbReference type="ARBA" id="ARBA00023306"/>
    </source>
</evidence>
<reference evidence="17" key="1">
    <citation type="journal article" date="2010" name="Science">
        <title>Plasticity of animal genome architecture unmasked by rapid evolution of a pelagic tunicate.</title>
        <authorList>
            <person name="Denoeud F."/>
            <person name="Henriet S."/>
            <person name="Mungpakdee S."/>
            <person name="Aury J.M."/>
            <person name="Da Silva C."/>
            <person name="Brinkmann H."/>
            <person name="Mikhaleva J."/>
            <person name="Olsen L.C."/>
            <person name="Jubin C."/>
            <person name="Canestro C."/>
            <person name="Bouquet J.M."/>
            <person name="Danks G."/>
            <person name="Poulain J."/>
            <person name="Campsteijn C."/>
            <person name="Adamski M."/>
            <person name="Cross I."/>
            <person name="Yadetie F."/>
            <person name="Muffato M."/>
            <person name="Louis A."/>
            <person name="Butcher S."/>
            <person name="Tsagkogeorga G."/>
            <person name="Konrad A."/>
            <person name="Singh S."/>
            <person name="Jensen M.F."/>
            <person name="Cong E.H."/>
            <person name="Eikeseth-Otteraa H."/>
            <person name="Noel B."/>
            <person name="Anthouard V."/>
            <person name="Porcel B.M."/>
            <person name="Kachouri-Lafond R."/>
            <person name="Nishino A."/>
            <person name="Ugolini M."/>
            <person name="Chourrout P."/>
            <person name="Nishida H."/>
            <person name="Aasland R."/>
            <person name="Huzurbazar S."/>
            <person name="Westhof E."/>
            <person name="Delsuc F."/>
            <person name="Lehrach H."/>
            <person name="Reinhardt R."/>
            <person name="Weissenbach J."/>
            <person name="Roy S.W."/>
            <person name="Artiguenave F."/>
            <person name="Postlethwait J.H."/>
            <person name="Manak J.R."/>
            <person name="Thompson E.M."/>
            <person name="Jaillon O."/>
            <person name="Du Pasquier L."/>
            <person name="Boudinot P."/>
            <person name="Liberles D.A."/>
            <person name="Volff J.N."/>
            <person name="Philippe H."/>
            <person name="Lenhard B."/>
            <person name="Roest Crollius H."/>
            <person name="Wincker P."/>
            <person name="Chourrout D."/>
        </authorList>
    </citation>
    <scope>NUCLEOTIDE SEQUENCE [LARGE SCALE GENOMIC DNA]</scope>
</reference>
<evidence type="ECO:0000256" key="12">
    <source>
        <dbReference type="ARBA" id="ARBA00061030"/>
    </source>
</evidence>
<keyword evidence="9 13" id="KW-0505">Motor protein</keyword>
<accession>E4WXJ5</accession>
<evidence type="ECO:0000313" key="17">
    <source>
        <dbReference type="EMBL" id="CBY22087.1"/>
    </source>
</evidence>
<dbReference type="EMBL" id="FN655474">
    <property type="protein sequence ID" value="CBY39240.1"/>
    <property type="molecule type" value="Genomic_DNA"/>
</dbReference>
<dbReference type="GO" id="GO:0005524">
    <property type="term" value="F:ATP binding"/>
    <property type="evidence" value="ECO:0007669"/>
    <property type="project" value="UniProtKB-UniRule"/>
</dbReference>
<dbReference type="SMART" id="SM00129">
    <property type="entry name" value="KISc"/>
    <property type="match status" value="1"/>
</dbReference>
<evidence type="ECO:0000313" key="19">
    <source>
        <dbReference type="Proteomes" id="UP000001307"/>
    </source>
</evidence>
<dbReference type="GO" id="GO:0007018">
    <property type="term" value="P:microtubule-based movement"/>
    <property type="evidence" value="ECO:0007669"/>
    <property type="project" value="InterPro"/>
</dbReference>
<dbReference type="PROSITE" id="PS00411">
    <property type="entry name" value="KINESIN_MOTOR_1"/>
    <property type="match status" value="1"/>
</dbReference>
<dbReference type="Proteomes" id="UP000011014">
    <property type="component" value="Unassembled WGS sequence"/>
</dbReference>
<dbReference type="GO" id="GO:0051301">
    <property type="term" value="P:cell division"/>
    <property type="evidence" value="ECO:0007669"/>
    <property type="project" value="UniProtKB-KW"/>
</dbReference>
<dbReference type="OrthoDB" id="3176171at2759"/>
<evidence type="ECO:0000256" key="7">
    <source>
        <dbReference type="ARBA" id="ARBA00022840"/>
    </source>
</evidence>
<dbReference type="Proteomes" id="UP000001307">
    <property type="component" value="Unassembled WGS sequence"/>
</dbReference>
<evidence type="ECO:0000256" key="3">
    <source>
        <dbReference type="ARBA" id="ARBA00022618"/>
    </source>
</evidence>
<keyword evidence="5 13" id="KW-0547">Nucleotide-binding</keyword>
<organism evidence="17">
    <name type="scientific">Oikopleura dioica</name>
    <name type="common">Tunicate</name>
    <dbReference type="NCBI Taxonomy" id="34765"/>
    <lineage>
        <taxon>Eukaryota</taxon>
        <taxon>Metazoa</taxon>
        <taxon>Chordata</taxon>
        <taxon>Tunicata</taxon>
        <taxon>Appendicularia</taxon>
        <taxon>Copelata</taxon>
        <taxon>Oikopleuridae</taxon>
        <taxon>Oikopleura</taxon>
    </lineage>
</organism>
<gene>
    <name evidence="17" type="ORF">GSOID_T00011630001</name>
    <name evidence="18" type="ORF">GSOID_T00019792001</name>
</gene>
<dbReference type="PANTHER" id="PTHR47971">
    <property type="entry name" value="KINESIN-RELATED PROTEIN 6"/>
    <property type="match status" value="1"/>
</dbReference>
<comment type="subcellular location">
    <subcellularLocation>
        <location evidence="1">Cytoplasm</location>
        <location evidence="1">Cytoskeleton</location>
    </subcellularLocation>
</comment>
<protein>
    <recommendedName>
        <fullName evidence="14">Kinesin-like protein</fullName>
    </recommendedName>
</protein>
<dbReference type="InterPro" id="IPR001752">
    <property type="entry name" value="Kinesin_motor_dom"/>
</dbReference>
<dbReference type="InterPro" id="IPR019821">
    <property type="entry name" value="Kinesin_motor_CS"/>
</dbReference>
<sequence>MTTDFGGVQKDVSILIERSNGSQHQALVTTVEQPNTVNCEWFEHDDIKGKGVSLNMVFNLNPHLRPQNFKPQNIKSEADNLSRKSVMISSGSRLKKENKVPTMAVRREVPSVSSRSESRLPTAKSSSSSKVRRTEVYAKKEPTVRNIDKIQNERIERRENQAKQRHVRDQVKAKHDVNDSQWEFAEMIEDWRDDNPAHPPHHKRMNYKINVCVRKRPLNKKETKNKETDVVTRSGEILYVHQPMTKVDLTKYLENLAFRFDYVFDLDDDNRKVYEYTAKPLVESIFKGTRATCFAYGQTGSGKTHTMGGEFSGKNQNCANGIYAFAAEDVFKKLRQPVYSHLQLTVSFFEIYANKVFDLLNNSQRLRILEDKQGKIRTVGLVDQVVNTVDDVISVLREGSRCRTSGQTSANSNSSRSHAVFQLSLVAPGRKTHEDRTHGMFSLIDLAGNERGADTMSSDRITRQEGADINKSLLALKECIRAMGKDALHVPFRGSTLTKVLRDSFIGEDSKTCMIATLSPGFSSCENTINTLRYLTSISYVQIIQLALDMPIA</sequence>
<dbReference type="GO" id="GO:0007019">
    <property type="term" value="P:microtubule depolymerization"/>
    <property type="evidence" value="ECO:0007669"/>
    <property type="project" value="TreeGrafter"/>
</dbReference>
<dbReference type="EMBL" id="FN653018">
    <property type="protein sequence ID" value="CBY22087.1"/>
    <property type="molecule type" value="Genomic_DNA"/>
</dbReference>
<keyword evidence="11" id="KW-0131">Cell cycle</keyword>
<evidence type="ECO:0000256" key="13">
    <source>
        <dbReference type="PROSITE-ProRule" id="PRU00283"/>
    </source>
</evidence>
<evidence type="ECO:0000259" key="16">
    <source>
        <dbReference type="PROSITE" id="PS50067"/>
    </source>
</evidence>
<dbReference type="InterPro" id="IPR027640">
    <property type="entry name" value="Kinesin-like_fam"/>
</dbReference>
<keyword evidence="8" id="KW-0175">Coiled coil</keyword>
<dbReference type="Pfam" id="PF00225">
    <property type="entry name" value="Kinesin"/>
    <property type="match status" value="1"/>
</dbReference>
<evidence type="ECO:0000256" key="2">
    <source>
        <dbReference type="ARBA" id="ARBA00022490"/>
    </source>
</evidence>
<dbReference type="PROSITE" id="PS50067">
    <property type="entry name" value="KINESIN_MOTOR_2"/>
    <property type="match status" value="1"/>
</dbReference>
<dbReference type="FunFam" id="3.40.850.10:FF:000012">
    <property type="entry name" value="Kinesin-like protein"/>
    <property type="match status" value="1"/>
</dbReference>
<feature type="domain" description="Kinesin motor" evidence="16">
    <location>
        <begin position="208"/>
        <end position="541"/>
    </location>
</feature>
<evidence type="ECO:0000256" key="5">
    <source>
        <dbReference type="ARBA" id="ARBA00022741"/>
    </source>
</evidence>
<keyword evidence="6" id="KW-0498">Mitosis</keyword>
<evidence type="ECO:0000313" key="18">
    <source>
        <dbReference type="EMBL" id="CBY39240.1"/>
    </source>
</evidence>
<dbReference type="GO" id="GO:0008017">
    <property type="term" value="F:microtubule binding"/>
    <property type="evidence" value="ECO:0007669"/>
    <property type="project" value="InterPro"/>
</dbReference>
<keyword evidence="19" id="KW-1185">Reference proteome</keyword>
<evidence type="ECO:0000256" key="9">
    <source>
        <dbReference type="ARBA" id="ARBA00023175"/>
    </source>
</evidence>
<keyword evidence="10" id="KW-0206">Cytoskeleton</keyword>
<feature type="region of interest" description="Disordered" evidence="15">
    <location>
        <begin position="106"/>
        <end position="135"/>
    </location>
</feature>
<evidence type="ECO:0000256" key="4">
    <source>
        <dbReference type="ARBA" id="ARBA00022701"/>
    </source>
</evidence>
<name>E4WXJ5_OIKDI</name>
<dbReference type="GO" id="GO:0005874">
    <property type="term" value="C:microtubule"/>
    <property type="evidence" value="ECO:0007669"/>
    <property type="project" value="UniProtKB-KW"/>
</dbReference>
<dbReference type="AlphaFoldDB" id="E4WXJ5"/>
<evidence type="ECO:0000256" key="8">
    <source>
        <dbReference type="ARBA" id="ARBA00023054"/>
    </source>
</evidence>
<evidence type="ECO:0000256" key="15">
    <source>
        <dbReference type="SAM" id="MobiDB-lite"/>
    </source>
</evidence>
<comment type="similarity">
    <text evidence="12">Belongs to the TRAFAC class myosin-kinesin ATPase superfamily. Kinesin family. KIN-13 subfamily.</text>
</comment>
<dbReference type="GO" id="GO:0003777">
    <property type="term" value="F:microtubule motor activity"/>
    <property type="evidence" value="ECO:0007669"/>
    <property type="project" value="InterPro"/>
</dbReference>
<evidence type="ECO:0000256" key="1">
    <source>
        <dbReference type="ARBA" id="ARBA00004245"/>
    </source>
</evidence>
<evidence type="ECO:0000256" key="6">
    <source>
        <dbReference type="ARBA" id="ARBA00022776"/>
    </source>
</evidence>
<proteinExistence type="inferred from homology"/>
<evidence type="ECO:0000256" key="14">
    <source>
        <dbReference type="RuleBase" id="RU000394"/>
    </source>
</evidence>
<dbReference type="Gene3D" id="3.40.850.10">
    <property type="entry name" value="Kinesin motor domain"/>
    <property type="match status" value="1"/>
</dbReference>
<dbReference type="Pfam" id="PF22923">
    <property type="entry name" value="KIF2A-like_1st"/>
    <property type="match status" value="1"/>
</dbReference>